<dbReference type="HAMAP" id="MF_00527">
    <property type="entry name" value="3MGH"/>
    <property type="match status" value="1"/>
</dbReference>
<name>U5QMI9_GLOK1</name>
<evidence type="ECO:0000313" key="6">
    <source>
        <dbReference type="EMBL" id="AGY60141.1"/>
    </source>
</evidence>
<dbReference type="RefSeq" id="WP_023175469.1">
    <property type="nucleotide sequence ID" value="NC_022600.1"/>
</dbReference>
<dbReference type="eggNOG" id="COG2094">
    <property type="taxonomic scope" value="Bacteria"/>
</dbReference>
<dbReference type="PANTHER" id="PTHR10429">
    <property type="entry name" value="DNA-3-METHYLADENINE GLYCOSYLASE"/>
    <property type="match status" value="1"/>
</dbReference>
<gene>
    <name evidence="6" type="ORF">GKIL_3895</name>
</gene>
<keyword evidence="4 5" id="KW-0234">DNA repair</keyword>
<dbReference type="Gene3D" id="3.10.300.10">
    <property type="entry name" value="Methylpurine-DNA glycosylase (MPG)"/>
    <property type="match status" value="1"/>
</dbReference>
<reference evidence="6 7" key="1">
    <citation type="journal article" date="2013" name="PLoS ONE">
        <title>Cultivation and Complete Genome Sequencing of Gloeobacter kilaueensis sp. nov., from a Lava Cave in Kilauea Caldera, Hawai'i.</title>
        <authorList>
            <person name="Saw J.H."/>
            <person name="Schatz M."/>
            <person name="Brown M.V."/>
            <person name="Kunkel D.D."/>
            <person name="Foster J.S."/>
            <person name="Shick H."/>
            <person name="Christensen S."/>
            <person name="Hou S."/>
            <person name="Wan X."/>
            <person name="Donachie S.P."/>
        </authorList>
    </citation>
    <scope>NUCLEOTIDE SEQUENCE [LARGE SCALE GENOMIC DNA]</scope>
    <source>
        <strain evidence="7">JS</strain>
    </source>
</reference>
<dbReference type="PANTHER" id="PTHR10429:SF0">
    <property type="entry name" value="DNA-3-METHYLADENINE GLYCOSYLASE"/>
    <property type="match status" value="1"/>
</dbReference>
<keyword evidence="2 5" id="KW-0227">DNA damage</keyword>
<dbReference type="KEGG" id="glj:GKIL_3895"/>
<proteinExistence type="inferred from homology"/>
<keyword evidence="3 5" id="KW-0378">Hydrolase</keyword>
<evidence type="ECO:0000256" key="2">
    <source>
        <dbReference type="ARBA" id="ARBA00022763"/>
    </source>
</evidence>
<dbReference type="CDD" id="cd00540">
    <property type="entry name" value="AAG"/>
    <property type="match status" value="1"/>
</dbReference>
<dbReference type="HOGENOM" id="CLU_060471_4_0_3"/>
<dbReference type="InterPro" id="IPR011034">
    <property type="entry name" value="Formyl_transferase-like_C_sf"/>
</dbReference>
<protein>
    <recommendedName>
        <fullName evidence="5">Putative 3-methyladenine DNA glycosylase</fullName>
        <ecNumber evidence="5">3.2.2.-</ecNumber>
    </recommendedName>
</protein>
<dbReference type="GO" id="GO:0003677">
    <property type="term" value="F:DNA binding"/>
    <property type="evidence" value="ECO:0007669"/>
    <property type="project" value="InterPro"/>
</dbReference>
<keyword evidence="7" id="KW-1185">Reference proteome</keyword>
<organism evidence="6 7">
    <name type="scientific">Gloeobacter kilaueensis (strain ATCC BAA-2537 / CCAP 1431/1 / ULC 316 / JS1)</name>
    <dbReference type="NCBI Taxonomy" id="1183438"/>
    <lineage>
        <taxon>Bacteria</taxon>
        <taxon>Bacillati</taxon>
        <taxon>Cyanobacteriota</taxon>
        <taxon>Cyanophyceae</taxon>
        <taxon>Gloeobacterales</taxon>
        <taxon>Gloeobacteraceae</taxon>
        <taxon>Gloeobacter</taxon>
    </lineage>
</organism>
<accession>U5QMI9</accession>
<dbReference type="GO" id="GO:0003905">
    <property type="term" value="F:alkylbase DNA N-glycosylase activity"/>
    <property type="evidence" value="ECO:0007669"/>
    <property type="project" value="InterPro"/>
</dbReference>
<dbReference type="InterPro" id="IPR036995">
    <property type="entry name" value="MPG_sf"/>
</dbReference>
<dbReference type="PATRIC" id="fig|1183438.3.peg.3832"/>
<dbReference type="Proteomes" id="UP000017396">
    <property type="component" value="Chromosome"/>
</dbReference>
<evidence type="ECO:0000256" key="3">
    <source>
        <dbReference type="ARBA" id="ARBA00022801"/>
    </source>
</evidence>
<dbReference type="EC" id="3.2.2.-" evidence="5"/>
<dbReference type="GO" id="GO:0006284">
    <property type="term" value="P:base-excision repair"/>
    <property type="evidence" value="ECO:0007669"/>
    <property type="project" value="InterPro"/>
</dbReference>
<dbReference type="AlphaFoldDB" id="U5QMI9"/>
<evidence type="ECO:0000256" key="1">
    <source>
        <dbReference type="ARBA" id="ARBA00009232"/>
    </source>
</evidence>
<comment type="similarity">
    <text evidence="1 5">Belongs to the DNA glycosylase MPG family.</text>
</comment>
<evidence type="ECO:0000256" key="4">
    <source>
        <dbReference type="ARBA" id="ARBA00023204"/>
    </source>
</evidence>
<evidence type="ECO:0000313" key="7">
    <source>
        <dbReference type="Proteomes" id="UP000017396"/>
    </source>
</evidence>
<dbReference type="InterPro" id="IPR003180">
    <property type="entry name" value="MPG"/>
</dbReference>
<keyword evidence="6" id="KW-0326">Glycosidase</keyword>
<dbReference type="EMBL" id="CP003587">
    <property type="protein sequence ID" value="AGY60141.1"/>
    <property type="molecule type" value="Genomic_DNA"/>
</dbReference>
<dbReference type="SUPFAM" id="SSF50486">
    <property type="entry name" value="FMT C-terminal domain-like"/>
    <property type="match status" value="1"/>
</dbReference>
<sequence>MLEALPTDFFNFPPLGVARRLLGCRIVRLYEGNYLSGRIVEVEAYGGLRDPACYLIARDKRIWQLLSNTAGAVYLHRSYKFALLNITCDQPGSPGCVLIRAIEPTSGQGQMRLLRHGSRHLTNGPARLVEALAIDPAWEGQQLPLAHFWIEPAEPIPDEAVIQTVRIGLKRGRELPWRFALRDNAWVSRKLPQNLWIELA</sequence>
<dbReference type="STRING" id="1183438.GKIL_3895"/>
<evidence type="ECO:0000256" key="5">
    <source>
        <dbReference type="HAMAP-Rule" id="MF_00527"/>
    </source>
</evidence>
<dbReference type="NCBIfam" id="TIGR00567">
    <property type="entry name" value="3mg"/>
    <property type="match status" value="1"/>
</dbReference>
<dbReference type="Pfam" id="PF02245">
    <property type="entry name" value="Pur_DNA_glyco"/>
    <property type="match status" value="1"/>
</dbReference>